<accession>A0A1M5UZT9</accession>
<dbReference type="SUPFAM" id="SSF63520">
    <property type="entry name" value="PTS-regulatory domain, PRD"/>
    <property type="match status" value="2"/>
</dbReference>
<proteinExistence type="predicted"/>
<dbReference type="Gene3D" id="1.10.1790.10">
    <property type="entry name" value="PRD domain"/>
    <property type="match status" value="2"/>
</dbReference>
<dbReference type="InterPro" id="IPR050661">
    <property type="entry name" value="BglG_antiterminators"/>
</dbReference>
<dbReference type="PROSITE" id="PS51372">
    <property type="entry name" value="PRD_2"/>
    <property type="match status" value="2"/>
</dbReference>
<evidence type="ECO:0000259" key="2">
    <source>
        <dbReference type="PROSITE" id="PS51372"/>
    </source>
</evidence>
<name>A0A1M5UZT9_9CLOT</name>
<dbReference type="PANTHER" id="PTHR30185">
    <property type="entry name" value="CRYPTIC BETA-GLUCOSIDE BGL OPERON ANTITERMINATOR"/>
    <property type="match status" value="1"/>
</dbReference>
<dbReference type="Pfam" id="PF00874">
    <property type="entry name" value="PRD"/>
    <property type="match status" value="2"/>
</dbReference>
<reference evidence="3 4" key="1">
    <citation type="submission" date="2016-11" db="EMBL/GenBank/DDBJ databases">
        <authorList>
            <person name="Jaros S."/>
            <person name="Januszkiewicz K."/>
            <person name="Wedrychowicz H."/>
        </authorList>
    </citation>
    <scope>NUCLEOTIDE SEQUENCE [LARGE SCALE GENOMIC DNA]</scope>
    <source>
        <strain evidence="3 4">DSM 6191</strain>
    </source>
</reference>
<evidence type="ECO:0000256" key="1">
    <source>
        <dbReference type="ARBA" id="ARBA00022737"/>
    </source>
</evidence>
<dbReference type="Pfam" id="PF03123">
    <property type="entry name" value="CAT_RBD"/>
    <property type="match status" value="1"/>
</dbReference>
<dbReference type="NCBIfam" id="NF046042">
    <property type="entry name" value="LicT"/>
    <property type="match status" value="1"/>
</dbReference>
<dbReference type="EMBL" id="FQXU01000003">
    <property type="protein sequence ID" value="SHH68368.1"/>
    <property type="molecule type" value="Genomic_DNA"/>
</dbReference>
<dbReference type="SMART" id="SM01061">
    <property type="entry name" value="CAT_RBD"/>
    <property type="match status" value="1"/>
</dbReference>
<protein>
    <submittedName>
        <fullName evidence="3">Transcriptional antiterminator, BglG family</fullName>
    </submittedName>
</protein>
<dbReference type="GO" id="GO:0003723">
    <property type="term" value="F:RNA binding"/>
    <property type="evidence" value="ECO:0007669"/>
    <property type="project" value="InterPro"/>
</dbReference>
<organism evidence="3 4">
    <name type="scientific">Clostridium intestinale DSM 6191</name>
    <dbReference type="NCBI Taxonomy" id="1121320"/>
    <lineage>
        <taxon>Bacteria</taxon>
        <taxon>Bacillati</taxon>
        <taxon>Bacillota</taxon>
        <taxon>Clostridia</taxon>
        <taxon>Eubacteriales</taxon>
        <taxon>Clostridiaceae</taxon>
        <taxon>Clostridium</taxon>
    </lineage>
</organism>
<dbReference type="GO" id="GO:0006355">
    <property type="term" value="P:regulation of DNA-templated transcription"/>
    <property type="evidence" value="ECO:0007669"/>
    <property type="project" value="InterPro"/>
</dbReference>
<dbReference type="InterPro" id="IPR036634">
    <property type="entry name" value="PRD_sf"/>
</dbReference>
<evidence type="ECO:0000313" key="3">
    <source>
        <dbReference type="EMBL" id="SHH68368.1"/>
    </source>
</evidence>
<dbReference type="AlphaFoldDB" id="A0A1M5UZT9"/>
<evidence type="ECO:0000313" key="4">
    <source>
        <dbReference type="Proteomes" id="UP000184241"/>
    </source>
</evidence>
<dbReference type="PANTHER" id="PTHR30185:SF15">
    <property type="entry name" value="CRYPTIC BETA-GLUCOSIDE BGL OPERON ANTITERMINATOR"/>
    <property type="match status" value="1"/>
</dbReference>
<keyword evidence="1" id="KW-0677">Repeat</keyword>
<dbReference type="InterPro" id="IPR011608">
    <property type="entry name" value="PRD"/>
</dbReference>
<dbReference type="InterPro" id="IPR004341">
    <property type="entry name" value="CAT_RNA-bd_dom"/>
</dbReference>
<dbReference type="RefSeq" id="WP_073016724.1">
    <property type="nucleotide sequence ID" value="NZ_FQXU01000003.1"/>
</dbReference>
<feature type="domain" description="PRD" evidence="2">
    <location>
        <begin position="170"/>
        <end position="278"/>
    </location>
</feature>
<dbReference type="Proteomes" id="UP000184241">
    <property type="component" value="Unassembled WGS sequence"/>
</dbReference>
<gene>
    <name evidence="3" type="ORF">SAMN02745941_00702</name>
</gene>
<dbReference type="SUPFAM" id="SSF50151">
    <property type="entry name" value="SacY-like RNA-binding domain"/>
    <property type="match status" value="1"/>
</dbReference>
<feature type="domain" description="PRD" evidence="2">
    <location>
        <begin position="65"/>
        <end position="169"/>
    </location>
</feature>
<sequence length="278" mass="32735">MLISKVLNNNVVTIKNEDNQESVVMGRGIAFQKKKGDEIDEEKIDKIFVLKNKSINDKLITLVNDIPAEYLEISEEVIKYAEEMLNTKLNENIYLTLTDHISFSINRYNNNLEMKNVMLWDIKRLHKPEFDIGIKALKIIKDKTDISLPEDEAASIAMHILNGELNQDMPQIVDIINLINEVLKIVKYHFNIDFDEESINYYRFITHLKFFAQRMVNGKYYEDDDNELFEIIRLKYPKSYECTKKIEGFIKQKFNSQLTKEEKLYLIVHTARVVKESQ</sequence>
<dbReference type="Gene3D" id="2.30.24.10">
    <property type="entry name" value="CAT RNA-binding domain"/>
    <property type="match status" value="1"/>
</dbReference>
<dbReference type="InterPro" id="IPR036650">
    <property type="entry name" value="CAT_RNA-bd_dom_sf"/>
</dbReference>